<dbReference type="Pfam" id="PF07732">
    <property type="entry name" value="Cu-oxidase_3"/>
    <property type="match status" value="1"/>
</dbReference>
<dbReference type="InterPro" id="IPR011706">
    <property type="entry name" value="Cu-oxidase_C"/>
</dbReference>
<evidence type="ECO:0000259" key="5">
    <source>
        <dbReference type="Pfam" id="PF07731"/>
    </source>
</evidence>
<dbReference type="PROSITE" id="PS51318">
    <property type="entry name" value="TAT"/>
    <property type="match status" value="1"/>
</dbReference>
<dbReference type="GO" id="GO:0050421">
    <property type="term" value="F:nitrite reductase (NO-forming) activity"/>
    <property type="evidence" value="ECO:0007669"/>
    <property type="project" value="UniProtKB-EC"/>
</dbReference>
<gene>
    <name evidence="7" type="ORF">XM38_015050</name>
</gene>
<keyword evidence="4" id="KW-1133">Transmembrane helix</keyword>
<dbReference type="InterPro" id="IPR006311">
    <property type="entry name" value="TAT_signal"/>
</dbReference>
<dbReference type="KEGG" id="hhg:XM38_015050"/>
<evidence type="ECO:0000313" key="8">
    <source>
        <dbReference type="Proteomes" id="UP000191901"/>
    </source>
</evidence>
<name>A0A1Z3HJV8_9CYAN</name>
<evidence type="ECO:0000256" key="2">
    <source>
        <dbReference type="ARBA" id="ARBA00023002"/>
    </source>
</evidence>
<feature type="transmembrane region" description="Helical" evidence="4">
    <location>
        <begin position="20"/>
        <end position="40"/>
    </location>
</feature>
<dbReference type="STRING" id="1641165.XM38_07715"/>
<dbReference type="GO" id="GO:0005507">
    <property type="term" value="F:copper ion binding"/>
    <property type="evidence" value="ECO:0007669"/>
    <property type="project" value="InterPro"/>
</dbReference>
<accession>A0A1Z3HJV8</accession>
<sequence>MAESPPSHPRTRRPWRRRQVLAWAAAGMGALALGGLGRHWRRQSLAEVRVPTQDAAMDLNLPYDPIALLRDFNYGTLRHEATGPVREFEVVADSVTLPLNSAISFVSWNLNRRVPGPTLRAQAGERVRIIFHNQDGHSHSLHFHGTHPAAMDGIDPVRHGKTFIYEFDAEPFGVHPYHCHIEPVTRHIGKGLYGLLIVDPPQARPSADEMVLVMAGYDINDDQRNELYAFNGIPNIYRDHPIAIYQHQRVRLYLLNMIEFDPVASFHIHANLFQVYPTGRTLEPSQETDVITLGTAERHILEFAYAYPGCYMFHPHQDVMAANGCIGYFDVLKA</sequence>
<feature type="domain" description="Plastocyanin-like" evidence="5">
    <location>
        <begin position="225"/>
        <end position="331"/>
    </location>
</feature>
<dbReference type="AlphaFoldDB" id="A0A1Z3HJV8"/>
<proteinExistence type="predicted"/>
<dbReference type="Pfam" id="PF07731">
    <property type="entry name" value="Cu-oxidase_2"/>
    <property type="match status" value="1"/>
</dbReference>
<keyword evidence="8" id="KW-1185">Reference proteome</keyword>
<keyword evidence="4" id="KW-0812">Transmembrane</keyword>
<dbReference type="CDD" id="cd11024">
    <property type="entry name" value="CuRO_1_2DMCO_NIR_like"/>
    <property type="match status" value="1"/>
</dbReference>
<feature type="domain" description="Plastocyanin-like" evidence="6">
    <location>
        <begin position="108"/>
        <end position="202"/>
    </location>
</feature>
<dbReference type="RefSeq" id="WP_088429409.1">
    <property type="nucleotide sequence ID" value="NZ_CP021983.2"/>
</dbReference>
<dbReference type="PANTHER" id="PTHR11709">
    <property type="entry name" value="MULTI-COPPER OXIDASE"/>
    <property type="match status" value="1"/>
</dbReference>
<evidence type="ECO:0000259" key="6">
    <source>
        <dbReference type="Pfam" id="PF07732"/>
    </source>
</evidence>
<reference evidence="7 8" key="1">
    <citation type="journal article" date="2016" name="Biochim. Biophys. Acta">
        <title>Characterization of red-shifted phycobilisomes isolated from the chlorophyll f-containing cyanobacterium Halomicronema hongdechloris.</title>
        <authorList>
            <person name="Li Y."/>
            <person name="Lin Y."/>
            <person name="Garvey C.J."/>
            <person name="Birch D."/>
            <person name="Corkery R.W."/>
            <person name="Loughlin P.C."/>
            <person name="Scheer H."/>
            <person name="Willows R.D."/>
            <person name="Chen M."/>
        </authorList>
    </citation>
    <scope>NUCLEOTIDE SEQUENCE [LARGE SCALE GENOMIC DNA]</scope>
    <source>
        <strain evidence="7 8">C2206</strain>
    </source>
</reference>
<keyword evidence="1" id="KW-0479">Metal-binding</keyword>
<protein>
    <submittedName>
        <fullName evidence="7">Copper-containing nitrite reductase</fullName>
        <ecNumber evidence="7">1.7.2.1</ecNumber>
    </submittedName>
</protein>
<dbReference type="InterPro" id="IPR011707">
    <property type="entry name" value="Cu-oxidase-like_N"/>
</dbReference>
<dbReference type="InterPro" id="IPR045087">
    <property type="entry name" value="Cu-oxidase_fam"/>
</dbReference>
<dbReference type="Gene3D" id="2.60.40.420">
    <property type="entry name" value="Cupredoxins - blue copper proteins"/>
    <property type="match status" value="2"/>
</dbReference>
<dbReference type="InterPro" id="IPR008972">
    <property type="entry name" value="Cupredoxin"/>
</dbReference>
<organism evidence="7 8">
    <name type="scientific">Halomicronema hongdechloris C2206</name>
    <dbReference type="NCBI Taxonomy" id="1641165"/>
    <lineage>
        <taxon>Bacteria</taxon>
        <taxon>Bacillati</taxon>
        <taxon>Cyanobacteriota</taxon>
        <taxon>Cyanophyceae</taxon>
        <taxon>Nodosilineales</taxon>
        <taxon>Nodosilineaceae</taxon>
        <taxon>Halomicronema</taxon>
    </lineage>
</organism>
<keyword evidence="3" id="KW-0186">Copper</keyword>
<evidence type="ECO:0000256" key="1">
    <source>
        <dbReference type="ARBA" id="ARBA00022723"/>
    </source>
</evidence>
<dbReference type="PANTHER" id="PTHR11709:SF394">
    <property type="entry name" value="FI03373P-RELATED"/>
    <property type="match status" value="1"/>
</dbReference>
<evidence type="ECO:0000256" key="4">
    <source>
        <dbReference type="SAM" id="Phobius"/>
    </source>
</evidence>
<dbReference type="Proteomes" id="UP000191901">
    <property type="component" value="Chromosome"/>
</dbReference>
<dbReference type="SUPFAM" id="SSF49503">
    <property type="entry name" value="Cupredoxins"/>
    <property type="match status" value="2"/>
</dbReference>
<evidence type="ECO:0000256" key="3">
    <source>
        <dbReference type="ARBA" id="ARBA00023008"/>
    </source>
</evidence>
<dbReference type="EMBL" id="CP021983">
    <property type="protein sequence ID" value="ASC70565.1"/>
    <property type="molecule type" value="Genomic_DNA"/>
</dbReference>
<evidence type="ECO:0000313" key="7">
    <source>
        <dbReference type="EMBL" id="ASC70565.1"/>
    </source>
</evidence>
<keyword evidence="4" id="KW-0472">Membrane</keyword>
<keyword evidence="2 7" id="KW-0560">Oxidoreductase</keyword>
<dbReference type="EC" id="1.7.2.1" evidence="7"/>
<dbReference type="OrthoDB" id="9757546at2"/>